<evidence type="ECO:0000259" key="8">
    <source>
        <dbReference type="Pfam" id="PF01694"/>
    </source>
</evidence>
<accession>A0ABY5ZPV1</accession>
<comment type="subcellular location">
    <subcellularLocation>
        <location evidence="1">Membrane</location>
        <topology evidence="1">Multi-pass membrane protein</topology>
    </subcellularLocation>
</comment>
<keyword evidence="2" id="KW-1003">Cell membrane</keyword>
<dbReference type="InterPro" id="IPR011990">
    <property type="entry name" value="TPR-like_helical_dom_sf"/>
</dbReference>
<dbReference type="SUPFAM" id="SSF144091">
    <property type="entry name" value="Rhomboid-like"/>
    <property type="match status" value="1"/>
</dbReference>
<dbReference type="RefSeq" id="WP_260748268.1">
    <property type="nucleotide sequence ID" value="NZ_CP092109.1"/>
</dbReference>
<evidence type="ECO:0000256" key="7">
    <source>
        <dbReference type="SAM" id="Phobius"/>
    </source>
</evidence>
<keyword evidence="6 7" id="KW-0472">Membrane</keyword>
<protein>
    <submittedName>
        <fullName evidence="9">Rhomboid family intramembrane serine protease</fullName>
        <ecNumber evidence="9">3.4.21.105</ecNumber>
    </submittedName>
</protein>
<dbReference type="PANTHER" id="PTHR43066:SF26">
    <property type="entry name" value="RHOMBOID PROTEASE GLPG"/>
    <property type="match status" value="1"/>
</dbReference>
<evidence type="ECO:0000256" key="2">
    <source>
        <dbReference type="ARBA" id="ARBA00022475"/>
    </source>
</evidence>
<proteinExistence type="predicted"/>
<dbReference type="EC" id="3.4.21.105" evidence="9"/>
<keyword evidence="9" id="KW-0645">Protease</keyword>
<organism evidence="9 10">
    <name type="scientific">Geoalkalibacter halelectricus</name>
    <dbReference type="NCBI Taxonomy" id="2847045"/>
    <lineage>
        <taxon>Bacteria</taxon>
        <taxon>Pseudomonadati</taxon>
        <taxon>Thermodesulfobacteriota</taxon>
        <taxon>Desulfuromonadia</taxon>
        <taxon>Desulfuromonadales</taxon>
        <taxon>Geoalkalibacteraceae</taxon>
        <taxon>Geoalkalibacter</taxon>
    </lineage>
</organism>
<gene>
    <name evidence="9" type="ORF">L9S41_00610</name>
</gene>
<dbReference type="GO" id="GO:0006508">
    <property type="term" value="P:proteolysis"/>
    <property type="evidence" value="ECO:0007669"/>
    <property type="project" value="UniProtKB-KW"/>
</dbReference>
<dbReference type="Gene3D" id="1.25.40.10">
    <property type="entry name" value="Tetratricopeptide repeat domain"/>
    <property type="match status" value="1"/>
</dbReference>
<feature type="domain" description="Peptidase S54 rhomboid" evidence="8">
    <location>
        <begin position="89"/>
        <end position="241"/>
    </location>
</feature>
<dbReference type="GO" id="GO:0008233">
    <property type="term" value="F:peptidase activity"/>
    <property type="evidence" value="ECO:0007669"/>
    <property type="project" value="UniProtKB-KW"/>
</dbReference>
<dbReference type="Gene3D" id="1.20.1540.10">
    <property type="entry name" value="Rhomboid-like"/>
    <property type="match status" value="1"/>
</dbReference>
<evidence type="ECO:0000256" key="6">
    <source>
        <dbReference type="ARBA" id="ARBA00023136"/>
    </source>
</evidence>
<evidence type="ECO:0000313" key="10">
    <source>
        <dbReference type="Proteomes" id="UP001060414"/>
    </source>
</evidence>
<reference evidence="9" key="1">
    <citation type="journal article" date="2022" name="Environ. Microbiol.">
        <title>Geoalkalibacter halelectricus SAP #1 sp. nov. possessing extracellular electron transfer and mineral#reducing capabilities from a haloalkaline environment.</title>
        <authorList>
            <person name="Yadav S."/>
            <person name="Singh R."/>
            <person name="Sundharam S.S."/>
            <person name="Chaudhary S."/>
            <person name="Krishnamurthi S."/>
            <person name="Patil S.A."/>
        </authorList>
    </citation>
    <scope>NUCLEOTIDE SEQUENCE</scope>
    <source>
        <strain evidence="9">SAP-1</strain>
    </source>
</reference>
<dbReference type="PANTHER" id="PTHR43066">
    <property type="entry name" value="RHOMBOID-RELATED PROTEIN"/>
    <property type="match status" value="1"/>
</dbReference>
<name>A0ABY5ZPV1_9BACT</name>
<keyword evidence="3" id="KW-0997">Cell inner membrane</keyword>
<dbReference type="Pfam" id="PF01694">
    <property type="entry name" value="Rhomboid"/>
    <property type="match status" value="1"/>
</dbReference>
<dbReference type="Proteomes" id="UP001060414">
    <property type="component" value="Chromosome"/>
</dbReference>
<feature type="transmembrane region" description="Helical" evidence="7">
    <location>
        <begin position="154"/>
        <end position="172"/>
    </location>
</feature>
<keyword evidence="9" id="KW-0378">Hydrolase</keyword>
<dbReference type="InterPro" id="IPR022764">
    <property type="entry name" value="Peptidase_S54_rhomboid_dom"/>
</dbReference>
<dbReference type="EMBL" id="CP092109">
    <property type="protein sequence ID" value="UWZ79915.1"/>
    <property type="molecule type" value="Genomic_DNA"/>
</dbReference>
<feature type="transmembrane region" description="Helical" evidence="7">
    <location>
        <begin position="87"/>
        <end position="114"/>
    </location>
</feature>
<feature type="transmembrane region" description="Helical" evidence="7">
    <location>
        <begin position="16"/>
        <end position="36"/>
    </location>
</feature>
<sequence length="402" mass="44590">MFLPIGDYPNPRSTPWVNYLLLGVNVAVWFLVSLPLSHMRPDISDPLLLEFLYDLGVRGAVPAQAIYDQISAYDLFVYQYGFRPAEPSLLTLFTSLFLHGGWLHLFGNMLFLWIFGNNVEHRLGSVPYLLCYLGAGVGATLFFSLFVAGSTTPLIGASGAISGVLGFYFLWFPRNMVRVLIFLFPFIVTTVLVPARLVLGFYLLIDNVLPFLLTRGGAESGVAYGAHIGGFLAGLGVAWGLEKVPGLNLWRGERSYRRGAVEAGDGDRHAAAPAFIHQQLAAGRIQQAADRFLRLEGRAERRAVASGDVLAIGAYLLDQGRTDLAIPLYRRFIAERPDDPDLDRAFLGAGLALERHPRHITSSYQYFLQALDMTRSDAVEEVARRHLRAMEARGRRRDADES</sequence>
<dbReference type="InterPro" id="IPR035952">
    <property type="entry name" value="Rhomboid-like_sf"/>
</dbReference>
<keyword evidence="10" id="KW-1185">Reference proteome</keyword>
<feature type="transmembrane region" description="Helical" evidence="7">
    <location>
        <begin position="179"/>
        <end position="202"/>
    </location>
</feature>
<evidence type="ECO:0000256" key="5">
    <source>
        <dbReference type="ARBA" id="ARBA00022989"/>
    </source>
</evidence>
<keyword evidence="5 7" id="KW-1133">Transmembrane helix</keyword>
<feature type="transmembrane region" description="Helical" evidence="7">
    <location>
        <begin position="222"/>
        <end position="241"/>
    </location>
</feature>
<evidence type="ECO:0000256" key="3">
    <source>
        <dbReference type="ARBA" id="ARBA00022519"/>
    </source>
</evidence>
<evidence type="ECO:0000313" key="9">
    <source>
        <dbReference type="EMBL" id="UWZ79915.1"/>
    </source>
</evidence>
<keyword evidence="4 7" id="KW-0812">Transmembrane</keyword>
<evidence type="ECO:0000256" key="1">
    <source>
        <dbReference type="ARBA" id="ARBA00004141"/>
    </source>
</evidence>
<evidence type="ECO:0000256" key="4">
    <source>
        <dbReference type="ARBA" id="ARBA00022692"/>
    </source>
</evidence>
<feature type="transmembrane region" description="Helical" evidence="7">
    <location>
        <begin position="126"/>
        <end position="148"/>
    </location>
</feature>